<comment type="caution">
    <text evidence="7">The sequence shown here is derived from an EMBL/GenBank/DDBJ whole genome shotgun (WGS) entry which is preliminary data.</text>
</comment>
<evidence type="ECO:0000259" key="6">
    <source>
        <dbReference type="PROSITE" id="PS01124"/>
    </source>
</evidence>
<feature type="region of interest" description="Disordered" evidence="4">
    <location>
        <begin position="446"/>
        <end position="482"/>
    </location>
</feature>
<keyword evidence="5" id="KW-1133">Transmembrane helix</keyword>
<gene>
    <name evidence="7" type="ORF">PRLR5076_04590</name>
</gene>
<feature type="domain" description="HTH araC/xylS-type" evidence="6">
    <location>
        <begin position="492"/>
        <end position="596"/>
    </location>
</feature>
<dbReference type="GeneID" id="72468512"/>
<keyword evidence="2" id="KW-0238">DNA-binding</keyword>
<dbReference type="PANTHER" id="PTHR43280">
    <property type="entry name" value="ARAC-FAMILY TRANSCRIPTIONAL REGULATOR"/>
    <property type="match status" value="1"/>
</dbReference>
<keyword evidence="1" id="KW-0805">Transcription regulation</keyword>
<dbReference type="InterPro" id="IPR009057">
    <property type="entry name" value="Homeodomain-like_sf"/>
</dbReference>
<feature type="transmembrane region" description="Helical" evidence="5">
    <location>
        <begin position="379"/>
        <end position="401"/>
    </location>
</feature>
<sequence length="611" mass="70145">MAYLRIFFFVGFIVLSSLYGRCDSQEHRIQALWQQCERARSLSAYQRLDTLSLRFLRQLGSHHDSRMQAYASYYRATALVFTGRGREALPLMDRAWNLSRQAANDSVGALVMNIRGIYQAMYQNNSFLAQHYFFKSLALARSSRYESLKIRVYGNLLTLSKSPNDKTLLGYAKAIYQYGLRHNDFEQTYMGAYYLALYYKLNRQYREAQGYLDKALSLYRQRPYDDVASVYVLYSETETGLGHLSAARQWARQAVVLARQWQQTSLLPDAYLQVAIVENKDGQYAESNRNALKAVELSNEHELSNRVIDCYRLIADNFLKLGNSAGAIEYLQAANRGMDTLSSINMQRLMRERSMQDSIEKKEQIAEVRMQKITDQRRMLTAVCTLAIVLLLLLIIIIIVLRSRNRMIKSIVEQNVRAVEKQKASKRHIMLIEQQLDAARQELETLTSSPTITGDSPSNDKKSIDEQPDDSPGDHSSGLLLDDDGRMQKLYDRACHVMETDKPYHEPRLTREKLAKMLGTNRTYLSTVIHAKGGMSYQQFVNTYRINEAIEVLSDASQIERPLKQLWSELGFTSPSTFYKLFQQSVGITPLAFRKLIPGIKKPTAQQDDTD</sequence>
<dbReference type="SMART" id="SM00342">
    <property type="entry name" value="HTH_ARAC"/>
    <property type="match status" value="1"/>
</dbReference>
<keyword evidence="5" id="KW-0472">Membrane</keyword>
<proteinExistence type="predicted"/>
<dbReference type="AlphaFoldDB" id="A0A9R1C7U3"/>
<evidence type="ECO:0000256" key="2">
    <source>
        <dbReference type="ARBA" id="ARBA00023125"/>
    </source>
</evidence>
<evidence type="ECO:0000256" key="1">
    <source>
        <dbReference type="ARBA" id="ARBA00023015"/>
    </source>
</evidence>
<evidence type="ECO:0000313" key="7">
    <source>
        <dbReference type="EMBL" id="GJG57608.1"/>
    </source>
</evidence>
<evidence type="ECO:0000256" key="4">
    <source>
        <dbReference type="SAM" id="MobiDB-lite"/>
    </source>
</evidence>
<dbReference type="InterPro" id="IPR011990">
    <property type="entry name" value="TPR-like_helical_dom_sf"/>
</dbReference>
<reference evidence="7" key="1">
    <citation type="journal article" date="2022" name="Int. J. Syst. Evol. Microbiol.">
        <title>Prevotella lacticifex sp. nov., isolated from the rumen of cows.</title>
        <authorList>
            <person name="Shinkai T."/>
            <person name="Ikeyama N."/>
            <person name="Kumagai M."/>
            <person name="Ohmori H."/>
            <person name="Sakamoto M."/>
            <person name="Ohkuma M."/>
            <person name="Mitsumori M."/>
        </authorList>
    </citation>
    <scope>NUCLEOTIDE SEQUENCE</scope>
    <source>
        <strain evidence="7">R5076</strain>
    </source>
</reference>
<feature type="compositionally biased region" description="Polar residues" evidence="4">
    <location>
        <begin position="446"/>
        <end position="457"/>
    </location>
</feature>
<dbReference type="PANTHER" id="PTHR43280:SF29">
    <property type="entry name" value="ARAC-FAMILY TRANSCRIPTIONAL REGULATOR"/>
    <property type="match status" value="1"/>
</dbReference>
<dbReference type="InterPro" id="IPR018060">
    <property type="entry name" value="HTH_AraC"/>
</dbReference>
<protein>
    <recommendedName>
        <fullName evidence="6">HTH araC/xylS-type domain-containing protein</fullName>
    </recommendedName>
</protein>
<dbReference type="SUPFAM" id="SSF46689">
    <property type="entry name" value="Homeodomain-like"/>
    <property type="match status" value="1"/>
</dbReference>
<dbReference type="Gene3D" id="1.25.40.10">
    <property type="entry name" value="Tetratricopeptide repeat domain"/>
    <property type="match status" value="1"/>
</dbReference>
<evidence type="ECO:0000256" key="5">
    <source>
        <dbReference type="SAM" id="Phobius"/>
    </source>
</evidence>
<evidence type="ECO:0000313" key="8">
    <source>
        <dbReference type="Proteomes" id="UP000825483"/>
    </source>
</evidence>
<keyword evidence="5" id="KW-0812">Transmembrane</keyword>
<dbReference type="SUPFAM" id="SSF48452">
    <property type="entry name" value="TPR-like"/>
    <property type="match status" value="1"/>
</dbReference>
<name>A0A9R1C7U3_9BACT</name>
<evidence type="ECO:0000256" key="3">
    <source>
        <dbReference type="ARBA" id="ARBA00023163"/>
    </source>
</evidence>
<organism evidence="7 8">
    <name type="scientific">Prevotella lacticifex</name>
    <dbReference type="NCBI Taxonomy" id="2854755"/>
    <lineage>
        <taxon>Bacteria</taxon>
        <taxon>Pseudomonadati</taxon>
        <taxon>Bacteroidota</taxon>
        <taxon>Bacteroidia</taxon>
        <taxon>Bacteroidales</taxon>
        <taxon>Prevotellaceae</taxon>
        <taxon>Prevotella</taxon>
    </lineage>
</organism>
<dbReference type="GO" id="GO:0043565">
    <property type="term" value="F:sequence-specific DNA binding"/>
    <property type="evidence" value="ECO:0007669"/>
    <property type="project" value="InterPro"/>
</dbReference>
<dbReference type="GO" id="GO:0003700">
    <property type="term" value="F:DNA-binding transcription factor activity"/>
    <property type="evidence" value="ECO:0007669"/>
    <property type="project" value="InterPro"/>
</dbReference>
<keyword evidence="8" id="KW-1185">Reference proteome</keyword>
<accession>A0A9R1C7U3</accession>
<dbReference type="RefSeq" id="WP_223929482.1">
    <property type="nucleotide sequence ID" value="NZ_BPTU01000003.1"/>
</dbReference>
<dbReference type="Pfam" id="PF12833">
    <property type="entry name" value="HTH_18"/>
    <property type="match status" value="1"/>
</dbReference>
<keyword evidence="3" id="KW-0804">Transcription</keyword>
<dbReference type="PROSITE" id="PS01124">
    <property type="entry name" value="HTH_ARAC_FAMILY_2"/>
    <property type="match status" value="1"/>
</dbReference>
<dbReference type="Proteomes" id="UP000825483">
    <property type="component" value="Unassembled WGS sequence"/>
</dbReference>
<dbReference type="EMBL" id="BPUB01000001">
    <property type="protein sequence ID" value="GJG57608.1"/>
    <property type="molecule type" value="Genomic_DNA"/>
</dbReference>
<dbReference type="Gene3D" id="1.10.10.60">
    <property type="entry name" value="Homeodomain-like"/>
    <property type="match status" value="2"/>
</dbReference>